<organism evidence="3 4">
    <name type="scientific">Podospora australis</name>
    <dbReference type="NCBI Taxonomy" id="1536484"/>
    <lineage>
        <taxon>Eukaryota</taxon>
        <taxon>Fungi</taxon>
        <taxon>Dikarya</taxon>
        <taxon>Ascomycota</taxon>
        <taxon>Pezizomycotina</taxon>
        <taxon>Sordariomycetes</taxon>
        <taxon>Sordariomycetidae</taxon>
        <taxon>Sordariales</taxon>
        <taxon>Podosporaceae</taxon>
        <taxon>Podospora</taxon>
    </lineage>
</organism>
<feature type="region of interest" description="Disordered" evidence="1">
    <location>
        <begin position="74"/>
        <end position="114"/>
    </location>
</feature>
<evidence type="ECO:0000313" key="4">
    <source>
        <dbReference type="Proteomes" id="UP001302126"/>
    </source>
</evidence>
<keyword evidence="2" id="KW-0472">Membrane</keyword>
<dbReference type="AlphaFoldDB" id="A0AAN6WRZ3"/>
<reference evidence="3" key="2">
    <citation type="submission" date="2023-05" db="EMBL/GenBank/DDBJ databases">
        <authorList>
            <consortium name="Lawrence Berkeley National Laboratory"/>
            <person name="Steindorff A."/>
            <person name="Hensen N."/>
            <person name="Bonometti L."/>
            <person name="Westerberg I."/>
            <person name="Brannstrom I.O."/>
            <person name="Guillou S."/>
            <person name="Cros-Aarteil S."/>
            <person name="Calhoun S."/>
            <person name="Haridas S."/>
            <person name="Kuo A."/>
            <person name="Mondo S."/>
            <person name="Pangilinan J."/>
            <person name="Riley R."/>
            <person name="Labutti K."/>
            <person name="Andreopoulos B."/>
            <person name="Lipzen A."/>
            <person name="Chen C."/>
            <person name="Yanf M."/>
            <person name="Daum C."/>
            <person name="Ng V."/>
            <person name="Clum A."/>
            <person name="Ohm R."/>
            <person name="Martin F."/>
            <person name="Silar P."/>
            <person name="Natvig D."/>
            <person name="Lalanne C."/>
            <person name="Gautier V."/>
            <person name="Ament-Velasquez S.L."/>
            <person name="Kruys A."/>
            <person name="Hutchinson M.I."/>
            <person name="Powell A.J."/>
            <person name="Barry K."/>
            <person name="Miller A.N."/>
            <person name="Grigoriev I.V."/>
            <person name="Debuchy R."/>
            <person name="Gladieux P."/>
            <person name="Thoren M.H."/>
            <person name="Johannesson H."/>
        </authorList>
    </citation>
    <scope>NUCLEOTIDE SEQUENCE</scope>
    <source>
        <strain evidence="3">PSN309</strain>
    </source>
</reference>
<comment type="caution">
    <text evidence="3">The sequence shown here is derived from an EMBL/GenBank/DDBJ whole genome shotgun (WGS) entry which is preliminary data.</text>
</comment>
<reference evidence="3" key="1">
    <citation type="journal article" date="2023" name="Mol. Phylogenet. Evol.">
        <title>Genome-scale phylogeny and comparative genomics of the fungal order Sordariales.</title>
        <authorList>
            <person name="Hensen N."/>
            <person name="Bonometti L."/>
            <person name="Westerberg I."/>
            <person name="Brannstrom I.O."/>
            <person name="Guillou S."/>
            <person name="Cros-Aarteil S."/>
            <person name="Calhoun S."/>
            <person name="Haridas S."/>
            <person name="Kuo A."/>
            <person name="Mondo S."/>
            <person name="Pangilinan J."/>
            <person name="Riley R."/>
            <person name="LaButti K."/>
            <person name="Andreopoulos B."/>
            <person name="Lipzen A."/>
            <person name="Chen C."/>
            <person name="Yan M."/>
            <person name="Daum C."/>
            <person name="Ng V."/>
            <person name="Clum A."/>
            <person name="Steindorff A."/>
            <person name="Ohm R.A."/>
            <person name="Martin F."/>
            <person name="Silar P."/>
            <person name="Natvig D.O."/>
            <person name="Lalanne C."/>
            <person name="Gautier V."/>
            <person name="Ament-Velasquez S.L."/>
            <person name="Kruys A."/>
            <person name="Hutchinson M.I."/>
            <person name="Powell A.J."/>
            <person name="Barry K."/>
            <person name="Miller A.N."/>
            <person name="Grigoriev I.V."/>
            <person name="Debuchy R."/>
            <person name="Gladieux P."/>
            <person name="Hiltunen Thoren M."/>
            <person name="Johannesson H."/>
        </authorList>
    </citation>
    <scope>NUCLEOTIDE SEQUENCE</scope>
    <source>
        <strain evidence="3">PSN309</strain>
    </source>
</reference>
<protein>
    <submittedName>
        <fullName evidence="3">Uncharacterized protein</fullName>
    </submittedName>
</protein>
<gene>
    <name evidence="3" type="ORF">QBC35DRAFT_534290</name>
</gene>
<keyword evidence="2" id="KW-1133">Transmembrane helix</keyword>
<evidence type="ECO:0000256" key="2">
    <source>
        <dbReference type="SAM" id="Phobius"/>
    </source>
</evidence>
<evidence type="ECO:0000313" key="3">
    <source>
        <dbReference type="EMBL" id="KAK4185327.1"/>
    </source>
</evidence>
<feature type="compositionally biased region" description="Low complexity" evidence="1">
    <location>
        <begin position="85"/>
        <end position="105"/>
    </location>
</feature>
<keyword evidence="4" id="KW-1185">Reference proteome</keyword>
<sequence length="533" mass="61018">MMALQPPGRVMFPTRNRRARASFDEEEASSESIVRTLPTQDHEPVFTFEVNKFWLRRMLEVFAGSGLPQSEVKKDFGVPTNDVLPNNNRNRNRAPRTTPTKPPGGARKRPRGFADAAVSLPSCVDEYDSGRESEEVSVGDWIMPTPDNGSFGKINQSMRWTKAEQRHHQRLRANRKALTPLLLDDQSNVLDGDSDDLYERDLPKYVPRMIKRSQNRAHDVGCVLLCWGREADCRVVAVPHIPRSTDHELFWKEIRKGWSNALVRRSWGPPRLSRWLLGWKLPWWGVKAVKLVKIRILGRLDNIVVLRQQAGGIDHQGEEGAIMCGVWKDWDLSQDQAMLKQSYADEKRTGFWWCRDKEPDYDAGDWEWELYPCCYSSQDDRIVHNATDSSGCRKHLHDGDRGCDVENSFRQDLDQLEMELFRTQLFHRPDLAVHHDLGNERLVHSTAYILRPYKNWDCPSLGMPSFFGLRIKEGWLIDADAISVILPLVVLGLVVIVVSAWLVYGDWAVAWNVAACLVPVSIAMGSLVMRARD</sequence>
<evidence type="ECO:0000256" key="1">
    <source>
        <dbReference type="SAM" id="MobiDB-lite"/>
    </source>
</evidence>
<accession>A0AAN6WRZ3</accession>
<proteinExistence type="predicted"/>
<keyword evidence="2" id="KW-0812">Transmembrane</keyword>
<dbReference type="Proteomes" id="UP001302126">
    <property type="component" value="Unassembled WGS sequence"/>
</dbReference>
<feature type="transmembrane region" description="Helical" evidence="2">
    <location>
        <begin position="481"/>
        <end position="503"/>
    </location>
</feature>
<feature type="region of interest" description="Disordered" evidence="1">
    <location>
        <begin position="1"/>
        <end position="29"/>
    </location>
</feature>
<feature type="transmembrane region" description="Helical" evidence="2">
    <location>
        <begin position="509"/>
        <end position="529"/>
    </location>
</feature>
<name>A0AAN6WRZ3_9PEZI</name>
<dbReference type="EMBL" id="MU864454">
    <property type="protein sequence ID" value="KAK4185327.1"/>
    <property type="molecule type" value="Genomic_DNA"/>
</dbReference>